<dbReference type="SMART" id="SM00408">
    <property type="entry name" value="IGc2"/>
    <property type="match status" value="1"/>
</dbReference>
<dbReference type="InterPro" id="IPR050958">
    <property type="entry name" value="Cell_Adh-Cytoskel_Orgn"/>
</dbReference>
<dbReference type="InterPro" id="IPR013783">
    <property type="entry name" value="Ig-like_fold"/>
</dbReference>
<dbReference type="InterPro" id="IPR003599">
    <property type="entry name" value="Ig_sub"/>
</dbReference>
<dbReference type="SMART" id="SM00409">
    <property type="entry name" value="IG"/>
    <property type="match status" value="2"/>
</dbReference>
<accession>A0ABN8M6M7</accession>
<protein>
    <recommendedName>
        <fullName evidence="3">Ig-like domain-containing protein</fullName>
    </recommendedName>
</protein>
<dbReference type="InterPro" id="IPR003598">
    <property type="entry name" value="Ig_sub2"/>
</dbReference>
<dbReference type="PANTHER" id="PTHR45080">
    <property type="entry name" value="CONTACTIN 5"/>
    <property type="match status" value="1"/>
</dbReference>
<dbReference type="InterPro" id="IPR007110">
    <property type="entry name" value="Ig-like_dom"/>
</dbReference>
<evidence type="ECO:0000313" key="5">
    <source>
        <dbReference type="Proteomes" id="UP001159427"/>
    </source>
</evidence>
<keyword evidence="5" id="KW-1185">Reference proteome</keyword>
<feature type="domain" description="Ig-like" evidence="3">
    <location>
        <begin position="125"/>
        <end position="204"/>
    </location>
</feature>
<evidence type="ECO:0000256" key="2">
    <source>
        <dbReference type="ARBA" id="ARBA00023157"/>
    </source>
</evidence>
<comment type="caution">
    <text evidence="4">The sequence shown here is derived from an EMBL/GenBank/DDBJ whole genome shotgun (WGS) entry which is preliminary data.</text>
</comment>
<dbReference type="PANTHER" id="PTHR45080:SF8">
    <property type="entry name" value="IG-LIKE DOMAIN-CONTAINING PROTEIN"/>
    <property type="match status" value="1"/>
</dbReference>
<dbReference type="InterPro" id="IPR036179">
    <property type="entry name" value="Ig-like_dom_sf"/>
</dbReference>
<evidence type="ECO:0000259" key="3">
    <source>
        <dbReference type="PROSITE" id="PS50835"/>
    </source>
</evidence>
<dbReference type="Gene3D" id="2.60.40.10">
    <property type="entry name" value="Immunoglobulins"/>
    <property type="match status" value="1"/>
</dbReference>
<proteinExistence type="predicted"/>
<gene>
    <name evidence="4" type="ORF">PEVE_00020720</name>
</gene>
<keyword evidence="2" id="KW-1015">Disulfide bond</keyword>
<evidence type="ECO:0000313" key="4">
    <source>
        <dbReference type="EMBL" id="CAH3023855.1"/>
    </source>
</evidence>
<reference evidence="4 5" key="1">
    <citation type="submission" date="2022-05" db="EMBL/GenBank/DDBJ databases">
        <authorList>
            <consortium name="Genoscope - CEA"/>
            <person name="William W."/>
        </authorList>
    </citation>
    <scope>NUCLEOTIDE SEQUENCE [LARGE SCALE GENOMIC DNA]</scope>
</reference>
<dbReference type="SUPFAM" id="SSF48726">
    <property type="entry name" value="Immunoglobulin"/>
    <property type="match status" value="1"/>
</dbReference>
<keyword evidence="1" id="KW-0732">Signal</keyword>
<dbReference type="EMBL" id="CALNXI010000278">
    <property type="protein sequence ID" value="CAH3023855.1"/>
    <property type="molecule type" value="Genomic_DNA"/>
</dbReference>
<dbReference type="Pfam" id="PF13927">
    <property type="entry name" value="Ig_3"/>
    <property type="match status" value="1"/>
</dbReference>
<dbReference type="PROSITE" id="PS50835">
    <property type="entry name" value="IG_LIKE"/>
    <property type="match status" value="1"/>
</dbReference>
<dbReference type="Proteomes" id="UP001159427">
    <property type="component" value="Unassembled WGS sequence"/>
</dbReference>
<sequence length="218" mass="23718">VKFTKSYQGRTIKSKVGLSVNFTWTFSGDVGAVDWGIKRAGVTNDFESNGKILSLNKNGAQTFLNPGYVSRVTGSRSGNLKSGEVFFSLNAISKQDANHYLCILRAGFGLSDQYDDVQLIVEEIPIITHPESGKVTYRESEAVSISCKTSGKPVPYVSWIHNGRVKNSGSKTATLNFSSISKADAGSYTCKANNSAGITEKQLILLVNCKYHMTHSFV</sequence>
<evidence type="ECO:0000256" key="1">
    <source>
        <dbReference type="ARBA" id="ARBA00022729"/>
    </source>
</evidence>
<organism evidence="4 5">
    <name type="scientific">Porites evermanni</name>
    <dbReference type="NCBI Taxonomy" id="104178"/>
    <lineage>
        <taxon>Eukaryota</taxon>
        <taxon>Metazoa</taxon>
        <taxon>Cnidaria</taxon>
        <taxon>Anthozoa</taxon>
        <taxon>Hexacorallia</taxon>
        <taxon>Scleractinia</taxon>
        <taxon>Fungiina</taxon>
        <taxon>Poritidae</taxon>
        <taxon>Porites</taxon>
    </lineage>
</organism>
<feature type="non-terminal residue" evidence="4">
    <location>
        <position position="1"/>
    </location>
</feature>
<name>A0ABN8M6M7_9CNID</name>